<organism evidence="2">
    <name type="scientific">mine drainage metagenome</name>
    <dbReference type="NCBI Taxonomy" id="410659"/>
    <lineage>
        <taxon>unclassified sequences</taxon>
        <taxon>metagenomes</taxon>
        <taxon>ecological metagenomes</taxon>
    </lineage>
</organism>
<dbReference type="AlphaFoldDB" id="E6PSS0"/>
<feature type="domain" description="DUF2090" evidence="1">
    <location>
        <begin position="8"/>
        <end position="300"/>
    </location>
</feature>
<comment type="caution">
    <text evidence="2">The sequence shown here is derived from an EMBL/GenBank/DDBJ whole genome shotgun (WGS) entry which is preliminary data.</text>
</comment>
<dbReference type="SUPFAM" id="SSF51569">
    <property type="entry name" value="Aldolase"/>
    <property type="match status" value="1"/>
</dbReference>
<gene>
    <name evidence="2" type="ORF">CARN2_3453</name>
</gene>
<evidence type="ECO:0000313" key="2">
    <source>
        <dbReference type="EMBL" id="CBH97977.1"/>
    </source>
</evidence>
<dbReference type="InterPro" id="IPR013785">
    <property type="entry name" value="Aldolase_TIM"/>
</dbReference>
<proteinExistence type="predicted"/>
<name>E6PSS0_9ZZZZ</name>
<dbReference type="Pfam" id="PF09863">
    <property type="entry name" value="DUF2090"/>
    <property type="match status" value="1"/>
</dbReference>
<dbReference type="EMBL" id="CABM01000048">
    <property type="protein sequence ID" value="CBH97977.1"/>
    <property type="molecule type" value="Genomic_DNA"/>
</dbReference>
<protein>
    <recommendedName>
        <fullName evidence="1">DUF2090 domain-containing protein</fullName>
    </recommendedName>
</protein>
<dbReference type="InterPro" id="IPR018659">
    <property type="entry name" value="DUF2090"/>
</dbReference>
<evidence type="ECO:0000259" key="1">
    <source>
        <dbReference type="Pfam" id="PF09863"/>
    </source>
</evidence>
<dbReference type="Gene3D" id="3.20.20.70">
    <property type="entry name" value="Aldolase class I"/>
    <property type="match status" value="1"/>
</dbReference>
<reference evidence="2" key="1">
    <citation type="submission" date="2009-10" db="EMBL/GenBank/DDBJ databases">
        <title>Diversity of trophic interactions inside an arsenic-rich microbial ecosystem.</title>
        <authorList>
            <person name="Bertin P.N."/>
            <person name="Heinrich-Salmeron A."/>
            <person name="Pelletier E."/>
            <person name="Goulhen-Chollet F."/>
            <person name="Arsene-Ploetze F."/>
            <person name="Gallien S."/>
            <person name="Calteau A."/>
            <person name="Vallenet D."/>
            <person name="Casiot C."/>
            <person name="Chane-Woon-Ming B."/>
            <person name="Giloteaux L."/>
            <person name="Barakat M."/>
            <person name="Bonnefoy V."/>
            <person name="Bruneel O."/>
            <person name="Chandler M."/>
            <person name="Cleiss J."/>
            <person name="Duran R."/>
            <person name="Elbaz-Poulichet F."/>
            <person name="Fonknechten N."/>
            <person name="Lauga B."/>
            <person name="Mornico D."/>
            <person name="Ortet P."/>
            <person name="Schaeffer C."/>
            <person name="Siguier P."/>
            <person name="Alexander Thil Smith A."/>
            <person name="Van Dorsselaer A."/>
            <person name="Weissenbach J."/>
            <person name="Medigue C."/>
            <person name="Le Paslier D."/>
        </authorList>
    </citation>
    <scope>NUCLEOTIDE SEQUENCE</scope>
</reference>
<accession>E6PSS0</accession>
<sequence length="317" mass="34778">MKIGYDKALYLLPFDHRHSYVTGMFHFEPPLSALQRDQVCDSKQLIYEGFQLALEAGVPSGSAGLLVDEEFGASILRDAHRRGFTTALSTESSGSDEFKFEYGDDFASHIDVFDPTFAKVLVRYNPQGDRAMNLRQAARLKQLSDVCRTSGRRFMFELLVPATGQQLAGLSGDRAAYDLNMRPQLMVESIRALQDAGIEPDVWKIEGLANRDDCVRMVETVRRDGRDAVGCIVLGRGADEASVRSWLATAASVPGFIGFAVGRTSFWDAVAGYREQTLTRAAAAAQIAGRLRAWIDIFERGRSARVAGTDAIAGEAP</sequence>